<sequence>MEKVWRLRRSAMRSSFSFSSTLTSVVPSSSLSSSLYLSTFLAVFAAVLLRFGGRAALVSSVGLVPLPSDPALLASSLLESGSLESLPAPILAALTDAAATLSSFDPAALSLSSKVLLLLPFWLTAKVFLLDYLAVPLALSSGILFDSVLLGGLISSLLATAASLPPFLASRFFPPLRTRTLSLAASSPYLRGLSSLLSRAPVKTIATIRLAPLAPIPIGGYNYAYGALTNATAPQFLAGIFIGSLKPYMLDSYLGMAGLDLAGGGGGVSDAVLIGTLFAAGLVGALAAGFVSEAWEAVREEFEEEEGAASEGAASEGGFKLPLADLFAEAEGRILDVLQYEKARYVPNEDVWGWADPLGKEGEEGVGDLPEDAPEKGGLDLGLMTAETTVFWFVVLKEMFGVGQNNKS</sequence>
<organism evidence="2 3">
    <name type="scientific">Tetraparma gracilis</name>
    <dbReference type="NCBI Taxonomy" id="2962635"/>
    <lineage>
        <taxon>Eukaryota</taxon>
        <taxon>Sar</taxon>
        <taxon>Stramenopiles</taxon>
        <taxon>Ochrophyta</taxon>
        <taxon>Bolidophyceae</taxon>
        <taxon>Parmales</taxon>
        <taxon>Triparmaceae</taxon>
        <taxon>Tetraparma</taxon>
    </lineage>
</organism>
<feature type="transmembrane region" description="Helical" evidence="1">
    <location>
        <begin position="147"/>
        <end position="169"/>
    </location>
</feature>
<reference evidence="2 3" key="1">
    <citation type="journal article" date="2023" name="Commun. Biol.">
        <title>Genome analysis of Parmales, the sister group of diatoms, reveals the evolutionary specialization of diatoms from phago-mixotrophs to photoautotrophs.</title>
        <authorList>
            <person name="Ban H."/>
            <person name="Sato S."/>
            <person name="Yoshikawa S."/>
            <person name="Yamada K."/>
            <person name="Nakamura Y."/>
            <person name="Ichinomiya M."/>
            <person name="Sato N."/>
            <person name="Blanc-Mathieu R."/>
            <person name="Endo H."/>
            <person name="Kuwata A."/>
            <person name="Ogata H."/>
        </authorList>
    </citation>
    <scope>NUCLEOTIDE SEQUENCE [LARGE SCALE GENOMIC DNA]</scope>
</reference>
<comment type="caution">
    <text evidence="2">The sequence shown here is derived from an EMBL/GenBank/DDBJ whole genome shotgun (WGS) entry which is preliminary data.</text>
</comment>
<evidence type="ECO:0000313" key="2">
    <source>
        <dbReference type="EMBL" id="GMI37763.1"/>
    </source>
</evidence>
<proteinExistence type="predicted"/>
<keyword evidence="3" id="KW-1185">Reference proteome</keyword>
<feature type="transmembrane region" description="Helical" evidence="1">
    <location>
        <begin position="116"/>
        <end position="135"/>
    </location>
</feature>
<dbReference type="InterPro" id="IPR053240">
    <property type="entry name" value="VTT_domain"/>
</dbReference>
<gene>
    <name evidence="2" type="ORF">TeGR_g4712</name>
</gene>
<evidence type="ECO:0000313" key="3">
    <source>
        <dbReference type="Proteomes" id="UP001165060"/>
    </source>
</evidence>
<evidence type="ECO:0008006" key="4">
    <source>
        <dbReference type="Google" id="ProtNLM"/>
    </source>
</evidence>
<protein>
    <recommendedName>
        <fullName evidence="4">SNARE associated Golgi protein</fullName>
    </recommendedName>
</protein>
<dbReference type="PANTHER" id="PTHR46826">
    <property type="match status" value="1"/>
</dbReference>
<dbReference type="Proteomes" id="UP001165060">
    <property type="component" value="Unassembled WGS sequence"/>
</dbReference>
<evidence type="ECO:0000256" key="1">
    <source>
        <dbReference type="SAM" id="Phobius"/>
    </source>
</evidence>
<name>A0ABQ6N237_9STRA</name>
<dbReference type="EMBL" id="BRYB01003492">
    <property type="protein sequence ID" value="GMI37763.1"/>
    <property type="molecule type" value="Genomic_DNA"/>
</dbReference>
<keyword evidence="1" id="KW-1133">Transmembrane helix</keyword>
<keyword evidence="1" id="KW-0812">Transmembrane</keyword>
<accession>A0ABQ6N237</accession>
<keyword evidence="1" id="KW-0472">Membrane</keyword>
<dbReference type="PANTHER" id="PTHR46826:SF1">
    <property type="entry name" value="TVP38_TMEM64 FAMILY MEMBRANE PROTEIN YDJX"/>
    <property type="match status" value="1"/>
</dbReference>